<dbReference type="AlphaFoldDB" id="A0A1I1JUG5"/>
<dbReference type="Proteomes" id="UP000199514">
    <property type="component" value="Unassembled WGS sequence"/>
</dbReference>
<keyword evidence="2" id="KW-1185">Reference proteome</keyword>
<sequence>MLHNLSSYHKMTVQKRIEAFAQLGTYLQNIAEDELHSLAWRAQNANNWFTIESVTTALVNIGQMLNTSDLEHWASKYPISEKLTDRKVGVVMAGNIPAVGFHDWLCVVLAGHQAYLKLSALDAVLMHWLVTKLAELVPEMAARTHIAERLNDVDVIIATGSDNSARYFSHYFGKKPNIIRQNRTSVAILTGTETEEELQQLGSDIFTYYGLGCRNVSKIFIPESYDLVPFLAAQEVYSYVQNHHKYHNNYDYNKSIYLVNRTPHLDTGFLVVAESQELVSPVSVLYYERYANEQDLLDKITALESKIQCVVTNKIIDFQRIVKYGKAQSPLLADYADGVDTMLFLTQN</sequence>
<reference evidence="1 2" key="1">
    <citation type="submission" date="2016-10" db="EMBL/GenBank/DDBJ databases">
        <authorList>
            <person name="de Groot N.N."/>
        </authorList>
    </citation>
    <scope>NUCLEOTIDE SEQUENCE [LARGE SCALE GENOMIC DNA]</scope>
    <source>
        <strain evidence="1 2">DSM 6793</strain>
    </source>
</reference>
<name>A0A1I1JUG5_9BACT</name>
<dbReference type="InterPro" id="IPR016161">
    <property type="entry name" value="Ald_DH/histidinol_DH"/>
</dbReference>
<dbReference type="SUPFAM" id="SSF53720">
    <property type="entry name" value="ALDH-like"/>
    <property type="match status" value="1"/>
</dbReference>
<accession>A0A1I1JUG5</accession>
<evidence type="ECO:0000313" key="1">
    <source>
        <dbReference type="EMBL" id="SFC52005.1"/>
    </source>
</evidence>
<protein>
    <submittedName>
        <fullName evidence="1">Acyl-CoA reductase (LuxC)</fullName>
    </submittedName>
</protein>
<organism evidence="1 2">
    <name type="scientific">Flexibacter flexilis DSM 6793</name>
    <dbReference type="NCBI Taxonomy" id="927664"/>
    <lineage>
        <taxon>Bacteria</taxon>
        <taxon>Pseudomonadati</taxon>
        <taxon>Bacteroidota</taxon>
        <taxon>Cytophagia</taxon>
        <taxon>Cytophagales</taxon>
        <taxon>Flexibacteraceae</taxon>
        <taxon>Flexibacter</taxon>
    </lineage>
</organism>
<evidence type="ECO:0000313" key="2">
    <source>
        <dbReference type="Proteomes" id="UP000199514"/>
    </source>
</evidence>
<dbReference type="STRING" id="927664.SAMN05421780_106103"/>
<dbReference type="GO" id="GO:0016491">
    <property type="term" value="F:oxidoreductase activity"/>
    <property type="evidence" value="ECO:0007669"/>
    <property type="project" value="InterPro"/>
</dbReference>
<proteinExistence type="predicted"/>
<gene>
    <name evidence="1" type="ORF">SAMN05421780_106103</name>
</gene>
<dbReference type="EMBL" id="FOLE01000006">
    <property type="protein sequence ID" value="SFC52005.1"/>
    <property type="molecule type" value="Genomic_DNA"/>
</dbReference>